<feature type="domain" description="PIN" evidence="9">
    <location>
        <begin position="4"/>
        <end position="123"/>
    </location>
</feature>
<proteinExistence type="inferred from homology"/>
<sequence length="138" mass="15809">MIRYLLDSSALWRILREPTVRKAWEPVVVSAAIGSCHPQRTEFRRSARNRDEFDQMTEMFVRLYPDVPVHESASRWIEATQYRLTAGGAHRGLSVVDLSIAATAAYHGITVLHDDRDFATIAEAVGDLRERRIDRFPQ</sequence>
<evidence type="ECO:0000313" key="11">
    <source>
        <dbReference type="Proteomes" id="UP000321617"/>
    </source>
</evidence>
<dbReference type="GO" id="GO:0016787">
    <property type="term" value="F:hydrolase activity"/>
    <property type="evidence" value="ECO:0007669"/>
    <property type="project" value="UniProtKB-KW"/>
</dbReference>
<comment type="similarity">
    <text evidence="7 8">Belongs to the PINc/VapC protein family.</text>
</comment>
<gene>
    <name evidence="8" type="primary">vapC</name>
    <name evidence="10" type="ORF">LX16_3072</name>
</gene>
<dbReference type="Pfam" id="PF01850">
    <property type="entry name" value="PIN"/>
    <property type="match status" value="1"/>
</dbReference>
<comment type="cofactor">
    <cofactor evidence="1 8">
        <name>Mg(2+)</name>
        <dbReference type="ChEBI" id="CHEBI:18420"/>
    </cofactor>
</comment>
<dbReference type="InterPro" id="IPR022907">
    <property type="entry name" value="VapC_family"/>
</dbReference>
<dbReference type="PANTHER" id="PTHR33653:SF1">
    <property type="entry name" value="RIBONUCLEASE VAPC2"/>
    <property type="match status" value="1"/>
</dbReference>
<dbReference type="GO" id="GO:0090729">
    <property type="term" value="F:toxin activity"/>
    <property type="evidence" value="ECO:0007669"/>
    <property type="project" value="UniProtKB-KW"/>
</dbReference>
<keyword evidence="5 8" id="KW-0378">Hydrolase</keyword>
<dbReference type="GO" id="GO:0004540">
    <property type="term" value="F:RNA nuclease activity"/>
    <property type="evidence" value="ECO:0007669"/>
    <property type="project" value="InterPro"/>
</dbReference>
<accession>A0A562V343</accession>
<feature type="binding site" evidence="8">
    <location>
        <position position="7"/>
    </location>
    <ligand>
        <name>Mg(2+)</name>
        <dbReference type="ChEBI" id="CHEBI:18420"/>
    </ligand>
</feature>
<protein>
    <recommendedName>
        <fullName evidence="8">Ribonuclease VapC</fullName>
        <shortName evidence="8">RNase VapC</shortName>
        <ecNumber evidence="8">3.1.-.-</ecNumber>
    </recommendedName>
    <alternativeName>
        <fullName evidence="8">Toxin VapC</fullName>
    </alternativeName>
</protein>
<dbReference type="PANTHER" id="PTHR33653">
    <property type="entry name" value="RIBONUCLEASE VAPC2"/>
    <property type="match status" value="1"/>
</dbReference>
<keyword evidence="8" id="KW-0800">Toxin</keyword>
<comment type="caution">
    <text evidence="10">The sequence shown here is derived from an EMBL/GenBank/DDBJ whole genome shotgun (WGS) entry which is preliminary data.</text>
</comment>
<dbReference type="RefSeq" id="WP_147139336.1">
    <property type="nucleotide sequence ID" value="NZ_BAABIJ010000002.1"/>
</dbReference>
<reference evidence="10 11" key="1">
    <citation type="journal article" date="2013" name="Stand. Genomic Sci.">
        <title>Genomic Encyclopedia of Type Strains, Phase I: The one thousand microbial genomes (KMG-I) project.</title>
        <authorList>
            <person name="Kyrpides N.C."/>
            <person name="Woyke T."/>
            <person name="Eisen J.A."/>
            <person name="Garrity G."/>
            <person name="Lilburn T.G."/>
            <person name="Beck B.J."/>
            <person name="Whitman W.B."/>
            <person name="Hugenholtz P."/>
            <person name="Klenk H.P."/>
        </authorList>
    </citation>
    <scope>NUCLEOTIDE SEQUENCE [LARGE SCALE GENOMIC DNA]</scope>
    <source>
        <strain evidence="10 11">DSM 45044</strain>
    </source>
</reference>
<dbReference type="InterPro" id="IPR050556">
    <property type="entry name" value="Type_II_TA_system_RNase"/>
</dbReference>
<keyword evidence="2 8" id="KW-1277">Toxin-antitoxin system</keyword>
<evidence type="ECO:0000256" key="5">
    <source>
        <dbReference type="ARBA" id="ARBA00022801"/>
    </source>
</evidence>
<evidence type="ECO:0000313" key="10">
    <source>
        <dbReference type="EMBL" id="TWJ12316.1"/>
    </source>
</evidence>
<dbReference type="EC" id="3.1.-.-" evidence="8"/>
<dbReference type="OrthoDB" id="5185254at2"/>
<organism evidence="10 11">
    <name type="scientific">Stackebrandtia albiflava</name>
    <dbReference type="NCBI Taxonomy" id="406432"/>
    <lineage>
        <taxon>Bacteria</taxon>
        <taxon>Bacillati</taxon>
        <taxon>Actinomycetota</taxon>
        <taxon>Actinomycetes</taxon>
        <taxon>Glycomycetales</taxon>
        <taxon>Glycomycetaceae</taxon>
        <taxon>Stackebrandtia</taxon>
    </lineage>
</organism>
<keyword evidence="4 8" id="KW-0479">Metal-binding</keyword>
<dbReference type="HAMAP" id="MF_00265">
    <property type="entry name" value="VapC_Nob1"/>
    <property type="match status" value="1"/>
</dbReference>
<evidence type="ECO:0000256" key="7">
    <source>
        <dbReference type="ARBA" id="ARBA00038093"/>
    </source>
</evidence>
<dbReference type="Proteomes" id="UP000321617">
    <property type="component" value="Unassembled WGS sequence"/>
</dbReference>
<keyword evidence="6 8" id="KW-0460">Magnesium</keyword>
<dbReference type="SUPFAM" id="SSF88723">
    <property type="entry name" value="PIN domain-like"/>
    <property type="match status" value="1"/>
</dbReference>
<comment type="function">
    <text evidence="8">Toxic component of a toxin-antitoxin (TA) system. An RNase.</text>
</comment>
<evidence type="ECO:0000256" key="8">
    <source>
        <dbReference type="HAMAP-Rule" id="MF_00265"/>
    </source>
</evidence>
<evidence type="ECO:0000256" key="1">
    <source>
        <dbReference type="ARBA" id="ARBA00001946"/>
    </source>
</evidence>
<evidence type="ECO:0000256" key="4">
    <source>
        <dbReference type="ARBA" id="ARBA00022723"/>
    </source>
</evidence>
<evidence type="ECO:0000256" key="2">
    <source>
        <dbReference type="ARBA" id="ARBA00022649"/>
    </source>
</evidence>
<dbReference type="EMBL" id="VLLL01000006">
    <property type="protein sequence ID" value="TWJ12316.1"/>
    <property type="molecule type" value="Genomic_DNA"/>
</dbReference>
<keyword evidence="3 8" id="KW-0540">Nuclease</keyword>
<dbReference type="AlphaFoldDB" id="A0A562V343"/>
<feature type="binding site" evidence="8">
    <location>
        <position position="97"/>
    </location>
    <ligand>
        <name>Mg(2+)</name>
        <dbReference type="ChEBI" id="CHEBI:18420"/>
    </ligand>
</feature>
<dbReference type="InterPro" id="IPR002716">
    <property type="entry name" value="PIN_dom"/>
</dbReference>
<evidence type="ECO:0000256" key="6">
    <source>
        <dbReference type="ARBA" id="ARBA00022842"/>
    </source>
</evidence>
<dbReference type="Gene3D" id="3.40.50.1010">
    <property type="entry name" value="5'-nuclease"/>
    <property type="match status" value="1"/>
</dbReference>
<keyword evidence="11" id="KW-1185">Reference proteome</keyword>
<evidence type="ECO:0000259" key="9">
    <source>
        <dbReference type="Pfam" id="PF01850"/>
    </source>
</evidence>
<evidence type="ECO:0000256" key="3">
    <source>
        <dbReference type="ARBA" id="ARBA00022722"/>
    </source>
</evidence>
<name>A0A562V343_9ACTN</name>
<dbReference type="GO" id="GO:0000287">
    <property type="term" value="F:magnesium ion binding"/>
    <property type="evidence" value="ECO:0007669"/>
    <property type="project" value="UniProtKB-UniRule"/>
</dbReference>
<dbReference type="InterPro" id="IPR029060">
    <property type="entry name" value="PIN-like_dom_sf"/>
</dbReference>